<gene>
    <name evidence="1" type="ORF">KC19_11G087400</name>
</gene>
<evidence type="ECO:0000313" key="1">
    <source>
        <dbReference type="EMBL" id="KAG0556901.1"/>
    </source>
</evidence>
<dbReference type="Proteomes" id="UP000822688">
    <property type="component" value="Chromosome 11"/>
</dbReference>
<name>A0A8T0GCG0_CERPU</name>
<dbReference type="EMBL" id="CM026432">
    <property type="protein sequence ID" value="KAG0556901.1"/>
    <property type="molecule type" value="Genomic_DNA"/>
</dbReference>
<proteinExistence type="predicted"/>
<organism evidence="1 2">
    <name type="scientific">Ceratodon purpureus</name>
    <name type="common">Fire moss</name>
    <name type="synonym">Dicranum purpureum</name>
    <dbReference type="NCBI Taxonomy" id="3225"/>
    <lineage>
        <taxon>Eukaryota</taxon>
        <taxon>Viridiplantae</taxon>
        <taxon>Streptophyta</taxon>
        <taxon>Embryophyta</taxon>
        <taxon>Bryophyta</taxon>
        <taxon>Bryophytina</taxon>
        <taxon>Bryopsida</taxon>
        <taxon>Dicranidae</taxon>
        <taxon>Pseudoditrichales</taxon>
        <taxon>Ditrichaceae</taxon>
        <taxon>Ceratodon</taxon>
    </lineage>
</organism>
<evidence type="ECO:0000313" key="2">
    <source>
        <dbReference type="Proteomes" id="UP000822688"/>
    </source>
</evidence>
<protein>
    <submittedName>
        <fullName evidence="1">Uncharacterized protein</fullName>
    </submittedName>
</protein>
<keyword evidence="2" id="KW-1185">Reference proteome</keyword>
<sequence>HLLSLVRCQDFLVKLCYSLVPSTSQIQRKLGPLSTRTTCRLEVDCTLTPTMKVKRGVLDHWWLRCTKNRLWSFLNDLTRENLTRCLCHQCELHRCLSRNEG</sequence>
<comment type="caution">
    <text evidence="1">The sequence shown here is derived from an EMBL/GenBank/DDBJ whole genome shotgun (WGS) entry which is preliminary data.</text>
</comment>
<dbReference type="AlphaFoldDB" id="A0A8T0GCG0"/>
<reference evidence="1 2" key="1">
    <citation type="submission" date="2020-06" db="EMBL/GenBank/DDBJ databases">
        <title>WGS assembly of Ceratodon purpureus strain R40.</title>
        <authorList>
            <person name="Carey S.B."/>
            <person name="Jenkins J."/>
            <person name="Shu S."/>
            <person name="Lovell J.T."/>
            <person name="Sreedasyam A."/>
            <person name="Maumus F."/>
            <person name="Tiley G.P."/>
            <person name="Fernandez-Pozo N."/>
            <person name="Barry K."/>
            <person name="Chen C."/>
            <person name="Wang M."/>
            <person name="Lipzen A."/>
            <person name="Daum C."/>
            <person name="Saski C.A."/>
            <person name="Payton A.C."/>
            <person name="Mcbreen J.C."/>
            <person name="Conrad R.E."/>
            <person name="Kollar L.M."/>
            <person name="Olsson S."/>
            <person name="Huttunen S."/>
            <person name="Landis J.B."/>
            <person name="Wickett N.J."/>
            <person name="Johnson M.G."/>
            <person name="Rensing S.A."/>
            <person name="Grimwood J."/>
            <person name="Schmutz J."/>
            <person name="Mcdaniel S.F."/>
        </authorList>
    </citation>
    <scope>NUCLEOTIDE SEQUENCE [LARGE SCALE GENOMIC DNA]</scope>
    <source>
        <strain evidence="1 2">R40</strain>
    </source>
</reference>
<feature type="non-terminal residue" evidence="1">
    <location>
        <position position="1"/>
    </location>
</feature>
<accession>A0A8T0GCG0</accession>